<dbReference type="Pfam" id="PF09004">
    <property type="entry name" value="ALKBH8_N"/>
    <property type="match status" value="1"/>
</dbReference>
<dbReference type="FunFam" id="3.80.10.10:FF:000100">
    <property type="entry name" value="Si:dkey-11n14.1"/>
    <property type="match status" value="1"/>
</dbReference>
<dbReference type="GO" id="GO:0016706">
    <property type="term" value="F:2-oxoglutarate-dependent dioxygenase activity"/>
    <property type="evidence" value="ECO:0007669"/>
    <property type="project" value="InterPro"/>
</dbReference>
<evidence type="ECO:0000256" key="1">
    <source>
        <dbReference type="ARBA" id="ARBA00004496"/>
    </source>
</evidence>
<evidence type="ECO:0000256" key="2">
    <source>
        <dbReference type="ARBA" id="ARBA00022490"/>
    </source>
</evidence>
<dbReference type="InterPro" id="IPR032675">
    <property type="entry name" value="LRR_dom_sf"/>
</dbReference>
<feature type="domain" description="NACHT" evidence="8">
    <location>
        <begin position="812"/>
        <end position="943"/>
    </location>
</feature>
<proteinExistence type="predicted"/>
<dbReference type="Pfam" id="PF05729">
    <property type="entry name" value="NACHT"/>
    <property type="match status" value="1"/>
</dbReference>
<keyword evidence="6" id="KW-0067">ATP-binding</keyword>
<dbReference type="SUPFAM" id="SSF52540">
    <property type="entry name" value="P-loop containing nucleoside triphosphate hydrolases"/>
    <property type="match status" value="1"/>
</dbReference>
<dbReference type="Pfam" id="PF14484">
    <property type="entry name" value="FISNA"/>
    <property type="match status" value="1"/>
</dbReference>
<keyword evidence="4" id="KW-0677">Repeat</keyword>
<dbReference type="SMART" id="SM01288">
    <property type="entry name" value="FISNA"/>
    <property type="match status" value="1"/>
</dbReference>
<organism evidence="10 11">
    <name type="scientific">Electrophorus voltai</name>
    <dbReference type="NCBI Taxonomy" id="2609070"/>
    <lineage>
        <taxon>Eukaryota</taxon>
        <taxon>Metazoa</taxon>
        <taxon>Chordata</taxon>
        <taxon>Craniata</taxon>
        <taxon>Vertebrata</taxon>
        <taxon>Euteleostomi</taxon>
        <taxon>Actinopterygii</taxon>
        <taxon>Neopterygii</taxon>
        <taxon>Teleostei</taxon>
        <taxon>Ostariophysi</taxon>
        <taxon>Gymnotiformes</taxon>
        <taxon>Gymnotoidei</taxon>
        <taxon>Gymnotidae</taxon>
        <taxon>Electrophorus</taxon>
    </lineage>
</organism>
<feature type="region of interest" description="Disordered" evidence="7">
    <location>
        <begin position="1967"/>
        <end position="2052"/>
    </location>
</feature>
<evidence type="ECO:0000256" key="7">
    <source>
        <dbReference type="SAM" id="MobiDB-lite"/>
    </source>
</evidence>
<evidence type="ECO:0000256" key="4">
    <source>
        <dbReference type="ARBA" id="ARBA00022737"/>
    </source>
</evidence>
<dbReference type="GO" id="GO:0005524">
    <property type="term" value="F:ATP binding"/>
    <property type="evidence" value="ECO:0007669"/>
    <property type="project" value="UniProtKB-KW"/>
</dbReference>
<reference evidence="10" key="1">
    <citation type="submission" date="2023-03" db="EMBL/GenBank/DDBJ databases">
        <title>Electrophorus voltai genome.</title>
        <authorList>
            <person name="Bian C."/>
        </authorList>
    </citation>
    <scope>NUCLEOTIDE SEQUENCE</scope>
    <source>
        <strain evidence="10">CB-2022</strain>
        <tissue evidence="10">Muscle</tissue>
    </source>
</reference>
<comment type="subcellular location">
    <subcellularLocation>
        <location evidence="1">Cytoplasm</location>
    </subcellularLocation>
</comment>
<feature type="region of interest" description="Disordered" evidence="7">
    <location>
        <begin position="546"/>
        <end position="585"/>
    </location>
</feature>
<dbReference type="InterPro" id="IPR015095">
    <property type="entry name" value="AlkB_hom8_N"/>
</dbReference>
<comment type="caution">
    <text evidence="10">The sequence shown here is derived from an EMBL/GenBank/DDBJ whole genome shotgun (WGS) entry which is preliminary data.</text>
</comment>
<sequence length="2052" mass="230552">MPQPWMTAEMRMLLRTRDSAFKTSDREALRKTRAKLSRAIREAKRAHAQRIHGHFKDTGDTRRIWEGIRAITNYRKTPPSCDSDAILPDALNDFYARFEAQNNVAAEKSIPPQNDQVLCLMAADVRRTLRGVNPRKAAGPDNIPGRVLRECADQLADVLTDIFNISLSCAVVPTCFKTTTIVPVPKKPTVSCLNDYRPIALTSIIMKCFKKLVRRHIKTQLPPSLPPSSPFSTDDAISTTLHLALTHLDKNGTYLRMLFIEFSSTFNTIVPQHLIGKLSLLGLNTSLCNRILDFLTGRPPFVRIGSNTSNTTTLSTGAPQGSVLSPLLFTLLTHDCAAMHSSNHIIKFADDMTVVGLINKDNESAYREEVQELVSWCKVNNLYLNVDKTKEMVVDFRRARRDHSPLAINGSSVEIVKNIKFLGVHIAEYLTWTLNTSSITKRAQQRLYFLRKLREAHLPSPILTTFYRGTVESILSSCIITWFGNCTAFDRKTLQRIVRTAEKIIGVSLSSITNIYITHCIRKATNIVKDPTHPSHELFTLLPSGRSGAEKKLGSPVPSATEKKPGSPVSSCVKSDQSKDPPCNFKREKIPLHRKGFYLKQKNLYQIHQFQVTTKVQGSFRNIYSMSFLCMAILFLDAVLLVKWFPIRKRAEIGLNIWNLEKKIIVFIKHELERFKKLLRKDNTSYYEDLTEDWCGAKEGTLNIVLHFLRKMKEDNIADALETSELIVIRQCELKSNMRIKYQRVIEGIAQRGESKLLNDIYTDLYITESGKTGDETEMKIVEASKNQETSETPIKCNDMFKRLTEQDKPIRTMLTQGIAGIGKSFSVQKFILEWAKGSRNQDIKFIFPLPFRELNLKEGKHSLMEILNQFFPQTKGLRFREKYKVMFVFDGLDECRLPLKFKTNESCFDVTHQASLDVLLTNLIKGNLLPSALIWITTRPAAAAKIPAEFIDCVTELRGFNDEQKIEYFRKRISNENLANNIIDHITGSRVLYVMCHIPVFCWISSTVLERLMEVKKSDTPKTLTQMYICFLIFQTMQQNYKYDDHDEHALDIPWDKKGFLALGKLAFEHLKKNNFLFYSHDLSSCDIDINDMSVYSGVCTQETGMFLGTTYSFMHLSIQEFIAALYAYVSADNDKKNVFLDQNEAQRNENEAMIGLLKTAINKAMESENGHLDLFLRFLLGLSLESNQHFIRGLLTQEKGSSHSQQEIVDYIKAKFEEDSSPDRTVNLFHCLNELNDRSLVNEMQNQIKEGKLSMTELSRTQWSALLYVLLTSDEDLDIFDLRKFVRSEECLRRLLPVVETATTAWLNECNLTEGSCMDLVKILSSVSSKMIELDMSSNTLQDSGVKQLSEGLKSPNCKLEILRLCKCSIKEEGCSAVASALAANPSHLKELDLTGNNVGVLGVKVLSTILNNSCCKLETLKLNNNNISEKDCCALVSALCLNPSYLRELDLSLNTLGLSGMERLNSFLENPHCKLQKLGLKNCSITEEGCSAMVSSLEKHTPHLIELDLGGNKIEDSGLKQLSALLKNSNCNLTKLKLLKSPTAEEAWATIVSSTGDNPLLQTELKLSKNTAGPSGDFRVKQLCALLQDSHCKLETLQISNDDLTEESCSALAAVLSSKSCCLKQLDLSNNSLQDSGVKQLCNGLKNSHCRLEILRLAYCSISEVGYSALASVLKSSHLKELDLRGNDPGDKGVKLVTDASVNCRRTLRLLKSLDAEKAYNALGRNILLQKELDLSKKKPSALPVKQLSALLEDLHCRLQKLTLYNTGSITEEDIACLASALMLNPSHLRVLNLNGNILAKSALKGLCDLIKNPYCKLETLELSNCLKGEACADVASALCENPSHIKELNLSENKLDDPGMKKISILLENHKCKLLKLMLKHCSIGEMSCGSLAKALTSNHSHLRELDLRGNELGESVKKLCEILKDSKCNIQLDSSWVETISKYYMWFKHKIMKTSENTYEDKGKHTAAEQDEQSQFLSKNEEGVAGQSHMSSKEGVAKESDVSREGLPGLAERSHEYPHDPPVQTSERGMTGPSKAKTTNQHTKAQP</sequence>
<feature type="compositionally biased region" description="Basic and acidic residues" evidence="7">
    <location>
        <begin position="1996"/>
        <end position="2009"/>
    </location>
</feature>
<dbReference type="Pfam" id="PF00078">
    <property type="entry name" value="RVT_1"/>
    <property type="match status" value="1"/>
</dbReference>
<dbReference type="PANTHER" id="PTHR24106">
    <property type="entry name" value="NACHT, LRR AND CARD DOMAINS-CONTAINING"/>
    <property type="match status" value="1"/>
</dbReference>
<dbReference type="SMART" id="SM00368">
    <property type="entry name" value="LRR_RI"/>
    <property type="match status" value="18"/>
</dbReference>
<keyword evidence="11" id="KW-1185">Reference proteome</keyword>
<keyword evidence="5" id="KW-0547">Nucleotide-binding</keyword>
<feature type="compositionally biased region" description="Polar residues" evidence="7">
    <location>
        <begin position="2041"/>
        <end position="2052"/>
    </location>
</feature>
<dbReference type="GO" id="GO:0005737">
    <property type="term" value="C:cytoplasm"/>
    <property type="evidence" value="ECO:0007669"/>
    <property type="project" value="UniProtKB-SubCell"/>
</dbReference>
<evidence type="ECO:0000259" key="9">
    <source>
        <dbReference type="PROSITE" id="PS50878"/>
    </source>
</evidence>
<dbReference type="InterPro" id="IPR041075">
    <property type="entry name" value="NOD1/2_WH"/>
</dbReference>
<dbReference type="InterPro" id="IPR043502">
    <property type="entry name" value="DNA/RNA_pol_sf"/>
</dbReference>
<evidence type="ECO:0000256" key="5">
    <source>
        <dbReference type="ARBA" id="ARBA00022741"/>
    </source>
</evidence>
<dbReference type="InterPro" id="IPR051261">
    <property type="entry name" value="NLR"/>
</dbReference>
<dbReference type="InterPro" id="IPR007111">
    <property type="entry name" value="NACHT_NTPase"/>
</dbReference>
<keyword evidence="3" id="KW-0433">Leucine-rich repeat</keyword>
<dbReference type="InterPro" id="IPR029495">
    <property type="entry name" value="NACHT-assoc"/>
</dbReference>
<dbReference type="Pfam" id="PF17776">
    <property type="entry name" value="NLRC4_HD2"/>
    <property type="match status" value="1"/>
</dbReference>
<evidence type="ECO:0000313" key="11">
    <source>
        <dbReference type="Proteomes" id="UP001239994"/>
    </source>
</evidence>
<accession>A0AAD9E171</accession>
<dbReference type="Gene3D" id="3.40.50.300">
    <property type="entry name" value="P-loop containing nucleotide triphosphate hydrolases"/>
    <property type="match status" value="1"/>
</dbReference>
<dbReference type="Pfam" id="PF13516">
    <property type="entry name" value="LRR_6"/>
    <property type="match status" value="8"/>
</dbReference>
<dbReference type="PROSITE" id="PS50878">
    <property type="entry name" value="RT_POL"/>
    <property type="match status" value="1"/>
</dbReference>
<dbReference type="EMBL" id="JAROKS010000005">
    <property type="protein sequence ID" value="KAK1803295.1"/>
    <property type="molecule type" value="Genomic_DNA"/>
</dbReference>
<keyword evidence="2" id="KW-0963">Cytoplasm</keyword>
<dbReference type="Pfam" id="PF17779">
    <property type="entry name" value="WHD_NOD2"/>
    <property type="match status" value="1"/>
</dbReference>
<dbReference type="SUPFAM" id="SSF56672">
    <property type="entry name" value="DNA/RNA polymerases"/>
    <property type="match status" value="1"/>
</dbReference>
<evidence type="ECO:0000256" key="3">
    <source>
        <dbReference type="ARBA" id="ARBA00022614"/>
    </source>
</evidence>
<dbReference type="SUPFAM" id="SSF52047">
    <property type="entry name" value="RNI-like"/>
    <property type="match status" value="3"/>
</dbReference>
<evidence type="ECO:0000259" key="8">
    <source>
        <dbReference type="PROSITE" id="PS50837"/>
    </source>
</evidence>
<evidence type="ECO:0008006" key="12">
    <source>
        <dbReference type="Google" id="ProtNLM"/>
    </source>
</evidence>
<feature type="domain" description="Reverse transcriptase" evidence="9">
    <location>
        <begin position="165"/>
        <end position="413"/>
    </location>
</feature>
<protein>
    <recommendedName>
        <fullName evidence="12">NACHT domain-containing protein</fullName>
    </recommendedName>
</protein>
<dbReference type="PROSITE" id="PS50837">
    <property type="entry name" value="NACHT"/>
    <property type="match status" value="1"/>
</dbReference>
<dbReference type="InterPro" id="IPR001611">
    <property type="entry name" value="Leu-rich_rpt"/>
</dbReference>
<evidence type="ECO:0000256" key="6">
    <source>
        <dbReference type="ARBA" id="ARBA00022840"/>
    </source>
</evidence>
<dbReference type="Gene3D" id="3.80.10.10">
    <property type="entry name" value="Ribonuclease Inhibitor"/>
    <property type="match status" value="3"/>
</dbReference>
<dbReference type="FunFam" id="3.40.50.300:FF:000210">
    <property type="entry name" value="Si:dkey-16p6.1"/>
    <property type="match status" value="1"/>
</dbReference>
<dbReference type="InterPro" id="IPR027417">
    <property type="entry name" value="P-loop_NTPase"/>
</dbReference>
<dbReference type="GO" id="GO:0008168">
    <property type="term" value="F:methyltransferase activity"/>
    <property type="evidence" value="ECO:0007669"/>
    <property type="project" value="InterPro"/>
</dbReference>
<evidence type="ECO:0000313" key="10">
    <source>
        <dbReference type="EMBL" id="KAK1803295.1"/>
    </source>
</evidence>
<name>A0AAD9E171_9TELE</name>
<dbReference type="InterPro" id="IPR000477">
    <property type="entry name" value="RT_dom"/>
</dbReference>
<dbReference type="CDD" id="cd01650">
    <property type="entry name" value="RT_nLTR_like"/>
    <property type="match status" value="1"/>
</dbReference>
<dbReference type="InterPro" id="IPR041267">
    <property type="entry name" value="NLRP_HD2"/>
</dbReference>
<gene>
    <name evidence="10" type="ORF">P4O66_004080</name>
</gene>
<dbReference type="Proteomes" id="UP001239994">
    <property type="component" value="Unassembled WGS sequence"/>
</dbReference>